<keyword evidence="8 9" id="KW-0961">Cell wall biogenesis/degradation</keyword>
<dbReference type="PANTHER" id="PTHR30582">
    <property type="entry name" value="L,D-TRANSPEPTIDASE"/>
    <property type="match status" value="1"/>
</dbReference>
<evidence type="ECO:0000256" key="5">
    <source>
        <dbReference type="ARBA" id="ARBA00022801"/>
    </source>
</evidence>
<comment type="pathway">
    <text evidence="1 9">Cell wall biogenesis; peptidoglycan biosynthesis.</text>
</comment>
<comment type="similarity">
    <text evidence="2">Belongs to the YkuD family.</text>
</comment>
<feature type="region of interest" description="Disordered" evidence="10">
    <location>
        <begin position="147"/>
        <end position="176"/>
    </location>
</feature>
<dbReference type="EMBL" id="JBHTIU010000039">
    <property type="protein sequence ID" value="MFD0869981.1"/>
    <property type="molecule type" value="Genomic_DNA"/>
</dbReference>
<dbReference type="InterPro" id="IPR011990">
    <property type="entry name" value="TPR-like_helical_dom_sf"/>
</dbReference>
<dbReference type="PROSITE" id="PS52029">
    <property type="entry name" value="LD_TPASE"/>
    <property type="match status" value="1"/>
</dbReference>
<evidence type="ECO:0000256" key="8">
    <source>
        <dbReference type="ARBA" id="ARBA00023316"/>
    </source>
</evidence>
<feature type="region of interest" description="Disordered" evidence="10">
    <location>
        <begin position="1"/>
        <end position="42"/>
    </location>
</feature>
<feature type="compositionally biased region" description="Basic and acidic residues" evidence="10">
    <location>
        <begin position="147"/>
        <end position="156"/>
    </location>
</feature>
<evidence type="ECO:0000259" key="11">
    <source>
        <dbReference type="PROSITE" id="PS52029"/>
    </source>
</evidence>
<evidence type="ECO:0000256" key="3">
    <source>
        <dbReference type="ARBA" id="ARBA00022676"/>
    </source>
</evidence>
<keyword evidence="12" id="KW-0012">Acyltransferase</keyword>
<dbReference type="PANTHER" id="PTHR30582:SF24">
    <property type="entry name" value="L,D-TRANSPEPTIDASE ERFK_SRFK-RELATED"/>
    <property type="match status" value="1"/>
</dbReference>
<reference evidence="13" key="1">
    <citation type="journal article" date="2019" name="Int. J. Syst. Evol. Microbiol.">
        <title>The Global Catalogue of Microorganisms (GCM) 10K type strain sequencing project: providing services to taxonomists for standard genome sequencing and annotation.</title>
        <authorList>
            <consortium name="The Broad Institute Genomics Platform"/>
            <consortium name="The Broad Institute Genome Sequencing Center for Infectious Disease"/>
            <person name="Wu L."/>
            <person name="Ma J."/>
        </authorList>
    </citation>
    <scope>NUCLEOTIDE SEQUENCE [LARGE SCALE GENOMIC DNA]</scope>
    <source>
        <strain evidence="13">CCUG 57263</strain>
    </source>
</reference>
<sequence>MKNGADGYKPGRPHRPAQPAEKASGQPPEGEDGKGPSDYVDEDTPQYLKQYITQHPSSKMAWYLLGKEYESQGKAAKARYCYFRAEEIYEAFEKKAIQSHATDEVQNEGDQANRKLKRITAGLLLLLLLLLLPSSLDGDLFVQEKQGETEGAEAKAADLNSEGDKPEEEDEADRLPRVILQADEELGKSESGRENGRLPIRIYNQETVWGELGRAGPWTLWGEEARVIAGVRPSGTAGKYELEVYDPELCQCEPVESAAAHSQLLRWMKEREEMLVLQSAIVAYQSLYGKPPEEAADLTGDYPANLLSNMSKRMEAAFAEYRDKLFPSGNAPLTSGESGENDVEEGVSPQAPLEIIVDKSNHRLALVSGNTIIRNYPVGLGGDRTPEGEFYISEKVVDPKGKKNGEFGSRGMTLSDTLYAIHGTNQPSSIGEDRSLGCVRMLDEDVKELYGMVPMGTKVSIVSEGLPEQVVRGAVKMELPVGDNETNPGKVYEWLN</sequence>
<dbReference type="SUPFAM" id="SSF141523">
    <property type="entry name" value="L,D-transpeptidase catalytic domain-like"/>
    <property type="match status" value="1"/>
</dbReference>
<keyword evidence="3" id="KW-0328">Glycosyltransferase</keyword>
<accession>A0ABW3DAK1</accession>
<evidence type="ECO:0000256" key="1">
    <source>
        <dbReference type="ARBA" id="ARBA00004752"/>
    </source>
</evidence>
<evidence type="ECO:0000256" key="6">
    <source>
        <dbReference type="ARBA" id="ARBA00022960"/>
    </source>
</evidence>
<evidence type="ECO:0000256" key="2">
    <source>
        <dbReference type="ARBA" id="ARBA00005992"/>
    </source>
</evidence>
<dbReference type="EC" id="2.3.2.-" evidence="12"/>
<evidence type="ECO:0000256" key="4">
    <source>
        <dbReference type="ARBA" id="ARBA00022679"/>
    </source>
</evidence>
<evidence type="ECO:0000256" key="7">
    <source>
        <dbReference type="ARBA" id="ARBA00022984"/>
    </source>
</evidence>
<proteinExistence type="inferred from homology"/>
<evidence type="ECO:0000256" key="9">
    <source>
        <dbReference type="PROSITE-ProRule" id="PRU01373"/>
    </source>
</evidence>
<dbReference type="Gene3D" id="2.40.440.10">
    <property type="entry name" value="L,D-transpeptidase catalytic domain-like"/>
    <property type="match status" value="1"/>
</dbReference>
<dbReference type="GO" id="GO:0016746">
    <property type="term" value="F:acyltransferase activity"/>
    <property type="evidence" value="ECO:0007669"/>
    <property type="project" value="UniProtKB-KW"/>
</dbReference>
<dbReference type="InterPro" id="IPR005490">
    <property type="entry name" value="LD_TPept_cat_dom"/>
</dbReference>
<keyword evidence="13" id="KW-1185">Reference proteome</keyword>
<feature type="active site" description="Proton donor/acceptor" evidence="9">
    <location>
        <position position="422"/>
    </location>
</feature>
<name>A0ABW3DAK1_9BACL</name>
<feature type="active site" description="Nucleophile" evidence="9">
    <location>
        <position position="438"/>
    </location>
</feature>
<keyword evidence="6 9" id="KW-0133">Cell shape</keyword>
<feature type="domain" description="L,D-TPase catalytic" evidence="11">
    <location>
        <begin position="353"/>
        <end position="462"/>
    </location>
</feature>
<comment type="caution">
    <text evidence="12">The sequence shown here is derived from an EMBL/GenBank/DDBJ whole genome shotgun (WGS) entry which is preliminary data.</text>
</comment>
<dbReference type="CDD" id="cd16913">
    <property type="entry name" value="YkuD_like"/>
    <property type="match status" value="1"/>
</dbReference>
<evidence type="ECO:0000256" key="10">
    <source>
        <dbReference type="SAM" id="MobiDB-lite"/>
    </source>
</evidence>
<dbReference type="Pfam" id="PF03734">
    <property type="entry name" value="YkuD"/>
    <property type="match status" value="1"/>
</dbReference>
<dbReference type="InterPro" id="IPR038063">
    <property type="entry name" value="Transpep_catalytic_dom"/>
</dbReference>
<protein>
    <submittedName>
        <fullName evidence="12">L,D-transpeptidase</fullName>
        <ecNumber evidence="12">2.3.2.-</ecNumber>
    </submittedName>
</protein>
<gene>
    <name evidence="12" type="ORF">ACFQ03_12540</name>
</gene>
<dbReference type="RefSeq" id="WP_379288463.1">
    <property type="nucleotide sequence ID" value="NZ_JBHTIU010000039.1"/>
</dbReference>
<evidence type="ECO:0000313" key="13">
    <source>
        <dbReference type="Proteomes" id="UP001597120"/>
    </source>
</evidence>
<keyword evidence="4 12" id="KW-0808">Transferase</keyword>
<organism evidence="12 13">
    <name type="scientific">Paenibacillus residui</name>
    <dbReference type="NCBI Taxonomy" id="629724"/>
    <lineage>
        <taxon>Bacteria</taxon>
        <taxon>Bacillati</taxon>
        <taxon>Bacillota</taxon>
        <taxon>Bacilli</taxon>
        <taxon>Bacillales</taxon>
        <taxon>Paenibacillaceae</taxon>
        <taxon>Paenibacillus</taxon>
    </lineage>
</organism>
<dbReference type="Proteomes" id="UP001597120">
    <property type="component" value="Unassembled WGS sequence"/>
</dbReference>
<dbReference type="InterPro" id="IPR050979">
    <property type="entry name" value="LD-transpeptidase"/>
</dbReference>
<keyword evidence="5" id="KW-0378">Hydrolase</keyword>
<keyword evidence="7 9" id="KW-0573">Peptidoglycan synthesis</keyword>
<evidence type="ECO:0000313" key="12">
    <source>
        <dbReference type="EMBL" id="MFD0869981.1"/>
    </source>
</evidence>
<dbReference type="Gene3D" id="1.25.40.10">
    <property type="entry name" value="Tetratricopeptide repeat domain"/>
    <property type="match status" value="1"/>
</dbReference>